<accession>A0A4Y9Y0V5</accession>
<dbReference type="Pfam" id="PF00856">
    <property type="entry name" value="SET"/>
    <property type="match status" value="1"/>
</dbReference>
<protein>
    <recommendedName>
        <fullName evidence="2">SET domain-containing protein</fullName>
    </recommendedName>
</protein>
<dbReference type="PROSITE" id="PS50280">
    <property type="entry name" value="SET"/>
    <property type="match status" value="1"/>
</dbReference>
<comment type="caution">
    <text evidence="3">The sequence shown here is derived from an EMBL/GenBank/DDBJ whole genome shotgun (WGS) entry which is preliminary data.</text>
</comment>
<evidence type="ECO:0000313" key="4">
    <source>
        <dbReference type="Proteomes" id="UP000298390"/>
    </source>
</evidence>
<dbReference type="SMART" id="SM00317">
    <property type="entry name" value="SET"/>
    <property type="match status" value="1"/>
</dbReference>
<dbReference type="Gene3D" id="2.170.270.10">
    <property type="entry name" value="SET domain"/>
    <property type="match status" value="1"/>
</dbReference>
<dbReference type="PANTHER" id="PTHR47332">
    <property type="entry name" value="SET DOMAIN-CONTAINING PROTEIN 5"/>
    <property type="match status" value="1"/>
</dbReference>
<dbReference type="CDD" id="cd20071">
    <property type="entry name" value="SET_SMYD"/>
    <property type="match status" value="1"/>
</dbReference>
<dbReference type="Proteomes" id="UP000298390">
    <property type="component" value="Unassembled WGS sequence"/>
</dbReference>
<evidence type="ECO:0000259" key="2">
    <source>
        <dbReference type="PROSITE" id="PS50280"/>
    </source>
</evidence>
<feature type="domain" description="SET" evidence="2">
    <location>
        <begin position="27"/>
        <end position="176"/>
    </location>
</feature>
<proteinExistence type="predicted"/>
<organism evidence="3 4">
    <name type="scientific">Rhodofomes roseus</name>
    <dbReference type="NCBI Taxonomy" id="34475"/>
    <lineage>
        <taxon>Eukaryota</taxon>
        <taxon>Fungi</taxon>
        <taxon>Dikarya</taxon>
        <taxon>Basidiomycota</taxon>
        <taxon>Agaricomycotina</taxon>
        <taxon>Agaricomycetes</taxon>
        <taxon>Polyporales</taxon>
        <taxon>Rhodofomes</taxon>
    </lineage>
</organism>
<dbReference type="PANTHER" id="PTHR47332:SF2">
    <property type="entry name" value="SET-6"/>
    <property type="match status" value="1"/>
</dbReference>
<dbReference type="EMBL" id="SEKV01000570">
    <property type="protein sequence ID" value="TFY55672.1"/>
    <property type="molecule type" value="Genomic_DNA"/>
</dbReference>
<dbReference type="STRING" id="34475.A0A4Y9Y0V5"/>
<dbReference type="InterPro" id="IPR001214">
    <property type="entry name" value="SET_dom"/>
</dbReference>
<name>A0A4Y9Y0V5_9APHY</name>
<reference evidence="3 4" key="1">
    <citation type="submission" date="2019-01" db="EMBL/GenBank/DDBJ databases">
        <title>Genome sequencing of the rare red list fungi Fomitopsis rosea.</title>
        <authorList>
            <person name="Buettner E."/>
            <person name="Kellner H."/>
        </authorList>
    </citation>
    <scope>NUCLEOTIDE SEQUENCE [LARGE SCALE GENOMIC DNA]</scope>
    <source>
        <strain evidence="3 4">DSM 105464</strain>
    </source>
</reference>
<dbReference type="SUPFAM" id="SSF82199">
    <property type="entry name" value="SET domain"/>
    <property type="match status" value="1"/>
</dbReference>
<sequence length="608" mass="68661">MDSNASGLLSRRTHPPPSSPGTELEAPKVLAYYVCGVKDKGKGLVATQPLPKGAVFLEEKPLFTQNAGCTNSNILSALANCTRDEQREYFTLCNAYKTSGKVLPALAIFQTNSFPCDDSPQTAPSKQRRGIFLTASRINHSCTPNVGRIWDVEKQAMVFRALCPMQAGEELCINYVDVLGTRQERNADLMDRVGFECVCEACALQGEGLAQSDQRRGTIWRLYDEVRMCLKEPTLGMRKAKLALRLLQEENLALYEATFCFDAFQLCALVTISESIVPLLLLTYVYLVSIKTSLIDDKDDNKVLLARTWLIGTFPQAEKVYGDWLNHPNFPSVAKGSEDTKIRRVFLSREEWEKTRDYLKHGRRIRSPCHRVHLRRSIAEPRSKRNAIRAHQGDAGLQGGDDISCLREGIRQRWSVQHFIDAGHGCHIVMNYDEASVKGEHDAFWPHLEHAMRKVRMIVTADYLRKVRVQKKNLTAKEILEVLAEEAREFAEKVETEPIVDPMPLPFESPRWTFLQEQVIQVDTERVESEPVQGAGVIDVLGSPDDRGFAEDLSSLLTTWISDPFDTPEDRARNYKLRRIESLRNADSMTVPKLGNEAEIEQQAVLVP</sequence>
<evidence type="ECO:0000256" key="1">
    <source>
        <dbReference type="SAM" id="MobiDB-lite"/>
    </source>
</evidence>
<feature type="region of interest" description="Disordered" evidence="1">
    <location>
        <begin position="1"/>
        <end position="23"/>
    </location>
</feature>
<dbReference type="InterPro" id="IPR053185">
    <property type="entry name" value="SET_domain_protein"/>
</dbReference>
<gene>
    <name evidence="3" type="ORF">EVJ58_g8103</name>
</gene>
<dbReference type="AlphaFoldDB" id="A0A4Y9Y0V5"/>
<dbReference type="InterPro" id="IPR046341">
    <property type="entry name" value="SET_dom_sf"/>
</dbReference>
<evidence type="ECO:0000313" key="3">
    <source>
        <dbReference type="EMBL" id="TFY55672.1"/>
    </source>
</evidence>